<evidence type="ECO:0000256" key="1">
    <source>
        <dbReference type="ARBA" id="ARBA00005755"/>
    </source>
</evidence>
<evidence type="ECO:0000256" key="7">
    <source>
        <dbReference type="ARBA" id="ARBA00023125"/>
    </source>
</evidence>
<feature type="domain" description="DNA-directed DNA polymerase family B mitochondria/virus" evidence="9">
    <location>
        <begin position="1"/>
        <end position="171"/>
    </location>
</feature>
<dbReference type="EC" id="2.7.7.7" evidence="2"/>
<protein>
    <recommendedName>
        <fullName evidence="2">DNA-directed DNA polymerase</fullName>
        <ecNumber evidence="2">2.7.7.7</ecNumber>
    </recommendedName>
</protein>
<dbReference type="Pfam" id="PF03175">
    <property type="entry name" value="DNA_pol_B_2"/>
    <property type="match status" value="1"/>
</dbReference>
<comment type="catalytic activity">
    <reaction evidence="8">
        <text>DNA(n) + a 2'-deoxyribonucleoside 5'-triphosphate = DNA(n+1) + diphosphate</text>
        <dbReference type="Rhea" id="RHEA:22508"/>
        <dbReference type="Rhea" id="RHEA-COMP:17339"/>
        <dbReference type="Rhea" id="RHEA-COMP:17340"/>
        <dbReference type="ChEBI" id="CHEBI:33019"/>
        <dbReference type="ChEBI" id="CHEBI:61560"/>
        <dbReference type="ChEBI" id="CHEBI:173112"/>
        <dbReference type="EC" id="2.7.7.7"/>
    </reaction>
</comment>
<keyword evidence="6" id="KW-0239">DNA-directed DNA polymerase</keyword>
<dbReference type="RefSeq" id="YP_010170406.1">
    <property type="nucleotide sequence ID" value="NC_057606.1"/>
</dbReference>
<dbReference type="PANTHER" id="PTHR33568:SF3">
    <property type="entry name" value="DNA-DIRECTED DNA POLYMERASE"/>
    <property type="match status" value="1"/>
</dbReference>
<evidence type="ECO:0000313" key="10">
    <source>
        <dbReference type="EMBL" id="QRZ60388.1"/>
    </source>
</evidence>
<name>A0A895KWT2_9APHY</name>
<comment type="similarity">
    <text evidence="1">Belongs to the DNA polymerase type-B family.</text>
</comment>
<dbReference type="Gene3D" id="1.10.287.690">
    <property type="entry name" value="Helix hairpin bin"/>
    <property type="match status" value="1"/>
</dbReference>
<dbReference type="AlphaFoldDB" id="A0A895KWT2"/>
<evidence type="ECO:0000256" key="6">
    <source>
        <dbReference type="ARBA" id="ARBA00022932"/>
    </source>
</evidence>
<dbReference type="InterPro" id="IPR004868">
    <property type="entry name" value="DNA-dir_DNA_pol_B_mt/vir"/>
</dbReference>
<keyword evidence="3" id="KW-0808">Transferase</keyword>
<dbReference type="InterPro" id="IPR043502">
    <property type="entry name" value="DNA/RNA_pol_sf"/>
</dbReference>
<dbReference type="PANTHER" id="PTHR33568">
    <property type="entry name" value="DNA POLYMERASE"/>
    <property type="match status" value="1"/>
</dbReference>
<evidence type="ECO:0000256" key="4">
    <source>
        <dbReference type="ARBA" id="ARBA00022695"/>
    </source>
</evidence>
<geneLocation type="mitochondrion" evidence="10"/>
<dbReference type="GeneID" id="67278523"/>
<dbReference type="GO" id="GO:0000166">
    <property type="term" value="F:nucleotide binding"/>
    <property type="evidence" value="ECO:0007669"/>
    <property type="project" value="InterPro"/>
</dbReference>
<sequence>MVQLPVPIGKPVAFEGNIKNIDPNAYGFFYCKITSPEYLKHPFLQRRIKTADGIRTVAGLGSWVGWVFSGEYETALELGYKIEIIRGYKFKTGYIFKEYVEKMYNLRRQYSKDNPMNMIAKLLMNSLYAAKPGMRSDLLKVDIIKNERVLSDKYLGDHQFTIQDSFEVGDYILFLRKNVSKYCPEDESEHNYALDVNVSIAAAITAGGRIFMRLRRLKTIKILICITPIQIRSLSIDHLEKV</sequence>
<evidence type="ECO:0000256" key="5">
    <source>
        <dbReference type="ARBA" id="ARBA00022705"/>
    </source>
</evidence>
<organism evidence="10">
    <name type="scientific">Phanerochaete carnosa</name>
    <dbReference type="NCBI Taxonomy" id="231932"/>
    <lineage>
        <taxon>Eukaryota</taxon>
        <taxon>Fungi</taxon>
        <taxon>Dikarya</taxon>
        <taxon>Basidiomycota</taxon>
        <taxon>Agaricomycotina</taxon>
        <taxon>Agaricomycetes</taxon>
        <taxon>Polyporales</taxon>
        <taxon>Phanerochaetaceae</taxon>
        <taxon>Phanerochaete</taxon>
    </lineage>
</organism>
<dbReference type="GO" id="GO:0003887">
    <property type="term" value="F:DNA-directed DNA polymerase activity"/>
    <property type="evidence" value="ECO:0007669"/>
    <property type="project" value="UniProtKB-KW"/>
</dbReference>
<dbReference type="EMBL" id="MT090080">
    <property type="protein sequence ID" value="QRZ60388.1"/>
    <property type="molecule type" value="Genomic_DNA"/>
</dbReference>
<keyword evidence="10" id="KW-0496">Mitochondrion</keyword>
<dbReference type="GO" id="GO:0003677">
    <property type="term" value="F:DNA binding"/>
    <property type="evidence" value="ECO:0007669"/>
    <property type="project" value="UniProtKB-KW"/>
</dbReference>
<keyword evidence="4" id="KW-0548">Nucleotidyltransferase</keyword>
<accession>A0A895KWT2</accession>
<keyword evidence="5" id="KW-0235">DNA replication</keyword>
<evidence type="ECO:0000256" key="2">
    <source>
        <dbReference type="ARBA" id="ARBA00012417"/>
    </source>
</evidence>
<evidence type="ECO:0000256" key="8">
    <source>
        <dbReference type="ARBA" id="ARBA00049244"/>
    </source>
</evidence>
<reference evidence="10" key="1">
    <citation type="journal article" date="2020" name="Int. J. Biol. Macromol.">
        <title>The 206 kbp mitochondrial genome of Phanerochaete carnosa reveals dynamics of introns, accumulation of repeat sequences and plasmid-derived genes.</title>
        <authorList>
            <person name="Wang X."/>
            <person name="Song A."/>
            <person name="Wang F."/>
            <person name="Chen M."/>
            <person name="Li X."/>
            <person name="Li Q."/>
            <person name="Liu N."/>
        </authorList>
    </citation>
    <scope>NUCLEOTIDE SEQUENCE</scope>
</reference>
<proteinExistence type="inferred from homology"/>
<dbReference type="SUPFAM" id="SSF56672">
    <property type="entry name" value="DNA/RNA polymerases"/>
    <property type="match status" value="1"/>
</dbReference>
<keyword evidence="7" id="KW-0238">DNA-binding</keyword>
<evidence type="ECO:0000256" key="3">
    <source>
        <dbReference type="ARBA" id="ARBA00022679"/>
    </source>
</evidence>
<gene>
    <name evidence="10" type="primary">orf242</name>
</gene>
<evidence type="ECO:0000259" key="9">
    <source>
        <dbReference type="Pfam" id="PF03175"/>
    </source>
</evidence>
<dbReference type="GO" id="GO:0006260">
    <property type="term" value="P:DNA replication"/>
    <property type="evidence" value="ECO:0007669"/>
    <property type="project" value="UniProtKB-KW"/>
</dbReference>